<feature type="transmembrane region" description="Helical" evidence="2">
    <location>
        <begin position="54"/>
        <end position="73"/>
    </location>
</feature>
<dbReference type="RefSeq" id="WP_377198973.1">
    <property type="nucleotide sequence ID" value="NZ_JBHUHF010000001.1"/>
</dbReference>
<dbReference type="CDD" id="cd06577">
    <property type="entry name" value="PASTA_pknB"/>
    <property type="match status" value="1"/>
</dbReference>
<accession>A0ABW4VAE3</accession>
<evidence type="ECO:0000256" key="1">
    <source>
        <dbReference type="SAM" id="MobiDB-lite"/>
    </source>
</evidence>
<protein>
    <submittedName>
        <fullName evidence="4">PASTA domain-containing protein</fullName>
    </submittedName>
</protein>
<dbReference type="Pfam" id="PF03793">
    <property type="entry name" value="PASTA"/>
    <property type="match status" value="1"/>
</dbReference>
<dbReference type="InterPro" id="IPR005543">
    <property type="entry name" value="PASTA_dom"/>
</dbReference>
<dbReference type="EMBL" id="JBHUHF010000001">
    <property type="protein sequence ID" value="MFD2027217.1"/>
    <property type="molecule type" value="Genomic_DNA"/>
</dbReference>
<keyword evidence="5" id="KW-1185">Reference proteome</keyword>
<dbReference type="PROSITE" id="PS51178">
    <property type="entry name" value="PASTA"/>
    <property type="match status" value="1"/>
</dbReference>
<feature type="region of interest" description="Disordered" evidence="1">
    <location>
        <begin position="81"/>
        <end position="120"/>
    </location>
</feature>
<keyword evidence="2" id="KW-1133">Transmembrane helix</keyword>
<dbReference type="Gene3D" id="3.30.10.20">
    <property type="match status" value="1"/>
</dbReference>
<proteinExistence type="predicted"/>
<evidence type="ECO:0000313" key="5">
    <source>
        <dbReference type="Proteomes" id="UP001597338"/>
    </source>
</evidence>
<feature type="domain" description="PASTA" evidence="3">
    <location>
        <begin position="117"/>
        <end position="183"/>
    </location>
</feature>
<keyword evidence="2" id="KW-0812">Transmembrane</keyword>
<dbReference type="Proteomes" id="UP001597338">
    <property type="component" value="Unassembled WGS sequence"/>
</dbReference>
<keyword evidence="2" id="KW-0472">Membrane</keyword>
<comment type="caution">
    <text evidence="4">The sequence shown here is derived from an EMBL/GenBank/DDBJ whole genome shotgun (WGS) entry which is preliminary data.</text>
</comment>
<name>A0ABW4VAE3_9MICO</name>
<dbReference type="SMART" id="SM00740">
    <property type="entry name" value="PASTA"/>
    <property type="match status" value="1"/>
</dbReference>
<evidence type="ECO:0000259" key="3">
    <source>
        <dbReference type="PROSITE" id="PS51178"/>
    </source>
</evidence>
<reference evidence="5" key="1">
    <citation type="journal article" date="2019" name="Int. J. Syst. Evol. Microbiol.">
        <title>The Global Catalogue of Microorganisms (GCM) 10K type strain sequencing project: providing services to taxonomists for standard genome sequencing and annotation.</title>
        <authorList>
            <consortium name="The Broad Institute Genomics Platform"/>
            <consortium name="The Broad Institute Genome Sequencing Center for Infectious Disease"/>
            <person name="Wu L."/>
            <person name="Ma J."/>
        </authorList>
    </citation>
    <scope>NUCLEOTIDE SEQUENCE [LARGE SCALE GENOMIC DNA]</scope>
    <source>
        <strain evidence="5">CCM 7043</strain>
    </source>
</reference>
<gene>
    <name evidence="4" type="ORF">ACFSL2_17015</name>
</gene>
<organism evidence="4 5">
    <name type="scientific">Promicromonospora aerolata</name>
    <dbReference type="NCBI Taxonomy" id="195749"/>
    <lineage>
        <taxon>Bacteria</taxon>
        <taxon>Bacillati</taxon>
        <taxon>Actinomycetota</taxon>
        <taxon>Actinomycetes</taxon>
        <taxon>Micrococcales</taxon>
        <taxon>Promicromonosporaceae</taxon>
        <taxon>Promicromonospora</taxon>
    </lineage>
</organism>
<sequence length="185" mass="19058">MNDTGHHEREERVMNNDEQFVEILRDRVGRVAPTIDVDVTHVVPAARRRRAARVGGATLALGLVLGGGAWAAITQEAPGTALPGGSMTLEVEPSPDPSGPPSTSSNDDRPSDEGEPVENSVVVPDLTAMTVEDAGVACEQAHLTCTVVDTTSDTVPAGTVISSDPAAGTLGTWGSIVTLQLSTGP</sequence>
<evidence type="ECO:0000313" key="4">
    <source>
        <dbReference type="EMBL" id="MFD2027217.1"/>
    </source>
</evidence>
<evidence type="ECO:0000256" key="2">
    <source>
        <dbReference type="SAM" id="Phobius"/>
    </source>
</evidence>